<keyword evidence="9 11" id="KW-0472">Membrane</keyword>
<dbReference type="Proteomes" id="UP000017747">
    <property type="component" value="Unassembled WGS sequence"/>
</dbReference>
<proteinExistence type="inferred from homology"/>
<keyword evidence="14" id="KW-1185">Reference proteome</keyword>
<evidence type="ECO:0000256" key="2">
    <source>
        <dbReference type="ARBA" id="ARBA00006810"/>
    </source>
</evidence>
<keyword evidence="7 11" id="KW-1133">Transmembrane helix</keyword>
<dbReference type="RefSeq" id="WP_023385842.1">
    <property type="nucleotide sequence ID" value="NZ_AXUN02000146.1"/>
</dbReference>
<feature type="transmembrane region" description="Helical" evidence="11">
    <location>
        <begin position="20"/>
        <end position="40"/>
    </location>
</feature>
<dbReference type="eggNOG" id="COG0356">
    <property type="taxonomic scope" value="Bacteria"/>
</dbReference>
<dbReference type="GO" id="GO:0045259">
    <property type="term" value="C:proton-transporting ATP synthase complex"/>
    <property type="evidence" value="ECO:0007669"/>
    <property type="project" value="UniProtKB-KW"/>
</dbReference>
<dbReference type="PROSITE" id="PS00449">
    <property type="entry name" value="ATPASE_A"/>
    <property type="match status" value="1"/>
</dbReference>
<dbReference type="InterPro" id="IPR045082">
    <property type="entry name" value="ATP_syn_F0_a_bact/chloroplast"/>
</dbReference>
<comment type="caution">
    <text evidence="13">The sequence shown here is derived from an EMBL/GenBank/DDBJ whole genome shotgun (WGS) entry which is preliminary data.</text>
</comment>
<dbReference type="InterPro" id="IPR023011">
    <property type="entry name" value="ATP_synth_F0_asu_AS"/>
</dbReference>
<keyword evidence="5 11" id="KW-0812">Transmembrane</keyword>
<evidence type="ECO:0000256" key="5">
    <source>
        <dbReference type="ARBA" id="ARBA00022692"/>
    </source>
</evidence>
<keyword evidence="4 11" id="KW-0138">CF(0)</keyword>
<keyword evidence="11" id="KW-1003">Cell membrane</keyword>
<evidence type="ECO:0000256" key="3">
    <source>
        <dbReference type="ARBA" id="ARBA00022448"/>
    </source>
</evidence>
<evidence type="ECO:0000256" key="1">
    <source>
        <dbReference type="ARBA" id="ARBA00004141"/>
    </source>
</evidence>
<keyword evidence="6 11" id="KW-0375">Hydrogen ion transport</keyword>
<keyword evidence="8 11" id="KW-0406">Ion transport</keyword>
<dbReference type="PRINTS" id="PR00123">
    <property type="entry name" value="ATPASEA"/>
</dbReference>
<evidence type="ECO:0000256" key="9">
    <source>
        <dbReference type="ARBA" id="ARBA00023136"/>
    </source>
</evidence>
<dbReference type="InterPro" id="IPR000568">
    <property type="entry name" value="ATP_synth_F0_asu"/>
</dbReference>
<feature type="transmembrane region" description="Helical" evidence="11">
    <location>
        <begin position="193"/>
        <end position="214"/>
    </location>
</feature>
<dbReference type="EMBL" id="AXUN02000146">
    <property type="protein sequence ID" value="ETA81198.1"/>
    <property type="molecule type" value="Genomic_DNA"/>
</dbReference>
<name>V7I5Q4_9CLOT</name>
<protein>
    <recommendedName>
        <fullName evidence="11 12">ATP synthase subunit a</fullName>
    </recommendedName>
    <alternativeName>
        <fullName evidence="11">ATP synthase F0 sector subunit a</fullName>
    </alternativeName>
    <alternativeName>
        <fullName evidence="11">F-ATPase subunit 6</fullName>
    </alternativeName>
</protein>
<evidence type="ECO:0000256" key="12">
    <source>
        <dbReference type="RuleBase" id="RU000483"/>
    </source>
</evidence>
<dbReference type="HAMAP" id="MF_01393">
    <property type="entry name" value="ATP_synth_a_bact"/>
    <property type="match status" value="1"/>
</dbReference>
<dbReference type="PATRIC" id="fig|994573.3.peg.1434"/>
<organism evidence="13 14">
    <name type="scientific">Youngiibacter fragilis 232.1</name>
    <dbReference type="NCBI Taxonomy" id="994573"/>
    <lineage>
        <taxon>Bacteria</taxon>
        <taxon>Bacillati</taxon>
        <taxon>Bacillota</taxon>
        <taxon>Clostridia</taxon>
        <taxon>Eubacteriales</taxon>
        <taxon>Clostridiaceae</taxon>
        <taxon>Youngiibacter</taxon>
    </lineage>
</organism>
<evidence type="ECO:0000256" key="8">
    <source>
        <dbReference type="ARBA" id="ARBA00023065"/>
    </source>
</evidence>
<evidence type="ECO:0000256" key="6">
    <source>
        <dbReference type="ARBA" id="ARBA00022781"/>
    </source>
</evidence>
<keyword evidence="10 11" id="KW-0066">ATP synthesis</keyword>
<dbReference type="PANTHER" id="PTHR42823">
    <property type="entry name" value="ATP SYNTHASE SUBUNIT A, CHLOROPLASTIC"/>
    <property type="match status" value="1"/>
</dbReference>
<accession>V7I5Q4</accession>
<feature type="transmembrane region" description="Helical" evidence="11">
    <location>
        <begin position="165"/>
        <end position="187"/>
    </location>
</feature>
<dbReference type="Gene3D" id="1.20.120.220">
    <property type="entry name" value="ATP synthase, F0 complex, subunit A"/>
    <property type="match status" value="1"/>
</dbReference>
<dbReference type="SUPFAM" id="SSF81336">
    <property type="entry name" value="F1F0 ATP synthase subunit A"/>
    <property type="match status" value="1"/>
</dbReference>
<dbReference type="GO" id="GO:0042777">
    <property type="term" value="P:proton motive force-driven plasma membrane ATP synthesis"/>
    <property type="evidence" value="ECO:0007669"/>
    <property type="project" value="TreeGrafter"/>
</dbReference>
<comment type="similarity">
    <text evidence="2 11 12">Belongs to the ATPase A chain family.</text>
</comment>
<feature type="transmembrane region" description="Helical" evidence="11">
    <location>
        <begin position="107"/>
        <end position="127"/>
    </location>
</feature>
<dbReference type="InterPro" id="IPR035908">
    <property type="entry name" value="F0_ATP_A_sf"/>
</dbReference>
<dbReference type="NCBIfam" id="TIGR03306">
    <property type="entry name" value="altF1_A"/>
    <property type="match status" value="1"/>
</dbReference>
<dbReference type="OrthoDB" id="9789241at2"/>
<dbReference type="NCBIfam" id="NF004481">
    <property type="entry name" value="PRK05815.2-3"/>
    <property type="match status" value="1"/>
</dbReference>
<comment type="subcellular location">
    <subcellularLocation>
        <location evidence="11 12">Cell membrane</location>
        <topology evidence="11 12">Multi-pass membrane protein</topology>
    </subcellularLocation>
    <subcellularLocation>
        <location evidence="1">Membrane</location>
        <topology evidence="1">Multi-pass membrane protein</topology>
    </subcellularLocation>
</comment>
<evidence type="ECO:0000256" key="4">
    <source>
        <dbReference type="ARBA" id="ARBA00022547"/>
    </source>
</evidence>
<dbReference type="InterPro" id="IPR017692">
    <property type="entry name" value="Alt_ATP_synth_F0_Asu"/>
</dbReference>
<evidence type="ECO:0000256" key="7">
    <source>
        <dbReference type="ARBA" id="ARBA00022989"/>
    </source>
</evidence>
<dbReference type="STRING" id="994573.T472_0207715"/>
<dbReference type="NCBIfam" id="TIGR01131">
    <property type="entry name" value="ATP_synt_6_or_A"/>
    <property type="match status" value="1"/>
</dbReference>
<dbReference type="Pfam" id="PF00119">
    <property type="entry name" value="ATP-synt_A"/>
    <property type="match status" value="1"/>
</dbReference>
<dbReference type="AlphaFoldDB" id="V7I5Q4"/>
<evidence type="ECO:0000256" key="10">
    <source>
        <dbReference type="ARBA" id="ARBA00023310"/>
    </source>
</evidence>
<evidence type="ECO:0000313" key="13">
    <source>
        <dbReference type="EMBL" id="ETA81198.1"/>
    </source>
</evidence>
<sequence>MNVDPGQTVYFEWGILRVTATLVYTWITMAILSLASYLLMRRLSAGRKVTGSQTMLEALMETMESQIREISRQDSRRFIPFVGTLFLFILFSNLLSVVPGFRPPTGSLNTTIALSICVFLSVPFFGIRSKGIREHLRSYLKPTPLMLPFNIIGEISRTVSLAVRLYGNVMSSSMIAAILLTIVPLVFPVVMQVLGLLTGVIQAYIFAILAIVYISSAAQVPKRDTDDGDDNERRK</sequence>
<dbReference type="CDD" id="cd00310">
    <property type="entry name" value="ATP-synt_Fo_a_6"/>
    <property type="match status" value="1"/>
</dbReference>
<dbReference type="GO" id="GO:0046933">
    <property type="term" value="F:proton-transporting ATP synthase activity, rotational mechanism"/>
    <property type="evidence" value="ECO:0007669"/>
    <property type="project" value="UniProtKB-UniRule"/>
</dbReference>
<evidence type="ECO:0000256" key="11">
    <source>
        <dbReference type="HAMAP-Rule" id="MF_01393"/>
    </source>
</evidence>
<dbReference type="PANTHER" id="PTHR42823:SF3">
    <property type="entry name" value="ATP SYNTHASE SUBUNIT A, CHLOROPLASTIC"/>
    <property type="match status" value="1"/>
</dbReference>
<feature type="transmembrane region" description="Helical" evidence="11">
    <location>
        <begin position="78"/>
        <end position="101"/>
    </location>
</feature>
<evidence type="ECO:0000313" key="14">
    <source>
        <dbReference type="Proteomes" id="UP000017747"/>
    </source>
</evidence>
<comment type="function">
    <text evidence="11 12">Key component of the proton channel; it plays a direct role in the translocation of protons across the membrane.</text>
</comment>
<dbReference type="GO" id="GO:0005886">
    <property type="term" value="C:plasma membrane"/>
    <property type="evidence" value="ECO:0007669"/>
    <property type="project" value="UniProtKB-SubCell"/>
</dbReference>
<gene>
    <name evidence="11" type="primary">atpB</name>
    <name evidence="13" type="ORF">T472_0207715</name>
</gene>
<keyword evidence="3 11" id="KW-0813">Transport</keyword>
<reference evidence="13 14" key="1">
    <citation type="journal article" date="2014" name="Genome Announc.">
        <title>Genome Sequence of Youngiibacter fragilis, the Type Strain of the Genus Youngiibacter.</title>
        <authorList>
            <person name="Wawrik C.B."/>
            <person name="Callaghan A.V."/>
            <person name="Stamps B.W."/>
            <person name="Wawrik B."/>
        </authorList>
    </citation>
    <scope>NUCLEOTIDE SEQUENCE [LARGE SCALE GENOMIC DNA]</scope>
    <source>
        <strain evidence="13 14">232.1</strain>
    </source>
</reference>